<dbReference type="Proteomes" id="UP000008743">
    <property type="component" value="Unassembled WGS sequence"/>
</dbReference>
<evidence type="ECO:0000256" key="4">
    <source>
        <dbReference type="ARBA" id="ARBA00022927"/>
    </source>
</evidence>
<organism evidence="9 10">
    <name type="scientific">Capsaspora owczarzaki (strain ATCC 30864)</name>
    <dbReference type="NCBI Taxonomy" id="595528"/>
    <lineage>
        <taxon>Eukaryota</taxon>
        <taxon>Filasterea</taxon>
        <taxon>Capsaspora</taxon>
    </lineage>
</organism>
<proteinExistence type="inferred from homology"/>
<comment type="caution">
    <text evidence="8">Lacks conserved residue(s) required for the propagation of feature annotation.</text>
</comment>
<dbReference type="Pfam" id="PF04178">
    <property type="entry name" value="Got1"/>
    <property type="match status" value="1"/>
</dbReference>
<dbReference type="STRING" id="595528.A0A0D2WNW8"/>
<dbReference type="GO" id="GO:0015031">
    <property type="term" value="P:protein transport"/>
    <property type="evidence" value="ECO:0007669"/>
    <property type="project" value="UniProtKB-KW"/>
</dbReference>
<comment type="function">
    <text evidence="8">May be involved in fusion of retrograde transport vesicles derived from an endocytic compartment with the Golgi complex.</text>
</comment>
<comment type="subcellular location">
    <subcellularLocation>
        <location evidence="1 8">Membrane</location>
        <topology evidence="1 8">Multi-pass membrane protein</topology>
    </subcellularLocation>
</comment>
<evidence type="ECO:0000256" key="3">
    <source>
        <dbReference type="ARBA" id="ARBA00022692"/>
    </source>
</evidence>
<name>A0A0D2WNW8_CAPO3</name>
<comment type="similarity">
    <text evidence="7 8">Belongs to the SFT2 family.</text>
</comment>
<feature type="transmembrane region" description="Helical" evidence="8">
    <location>
        <begin position="34"/>
        <end position="57"/>
    </location>
</feature>
<dbReference type="PhylomeDB" id="A0A0D2WNW8"/>
<evidence type="ECO:0000256" key="6">
    <source>
        <dbReference type="ARBA" id="ARBA00023136"/>
    </source>
</evidence>
<feature type="transmembrane region" description="Helical" evidence="8">
    <location>
        <begin position="63"/>
        <end position="85"/>
    </location>
</feature>
<keyword evidence="2 8" id="KW-0813">Transport</keyword>
<dbReference type="GO" id="GO:0005737">
    <property type="term" value="C:cytoplasm"/>
    <property type="evidence" value="ECO:0007669"/>
    <property type="project" value="UniProtKB-ARBA"/>
</dbReference>
<keyword evidence="10" id="KW-1185">Reference proteome</keyword>
<dbReference type="GO" id="GO:0012505">
    <property type="term" value="C:endomembrane system"/>
    <property type="evidence" value="ECO:0007669"/>
    <property type="project" value="UniProtKB-ARBA"/>
</dbReference>
<evidence type="ECO:0000313" key="10">
    <source>
        <dbReference type="Proteomes" id="UP000008743"/>
    </source>
</evidence>
<keyword evidence="6 8" id="KW-0472">Membrane</keyword>
<dbReference type="InParanoid" id="A0A0D2WNW8"/>
<evidence type="ECO:0000313" key="9">
    <source>
        <dbReference type="EMBL" id="KJE92960.1"/>
    </source>
</evidence>
<dbReference type="AlphaFoldDB" id="A0A0D2WNW8"/>
<keyword evidence="5 8" id="KW-1133">Transmembrane helix</keyword>
<evidence type="ECO:0000256" key="1">
    <source>
        <dbReference type="ARBA" id="ARBA00004141"/>
    </source>
</evidence>
<evidence type="ECO:0000256" key="2">
    <source>
        <dbReference type="ARBA" id="ARBA00022448"/>
    </source>
</evidence>
<reference evidence="10" key="1">
    <citation type="submission" date="2011-02" db="EMBL/GenBank/DDBJ databases">
        <title>The Genome Sequence of Capsaspora owczarzaki ATCC 30864.</title>
        <authorList>
            <person name="Russ C."/>
            <person name="Cuomo C."/>
            <person name="Burger G."/>
            <person name="Gray M.W."/>
            <person name="Holland P.W.H."/>
            <person name="King N."/>
            <person name="Lang F.B.F."/>
            <person name="Roger A.J."/>
            <person name="Ruiz-Trillo I."/>
            <person name="Young S.K."/>
            <person name="Zeng Q."/>
            <person name="Gargeya S."/>
            <person name="Alvarado L."/>
            <person name="Berlin A."/>
            <person name="Chapman S.B."/>
            <person name="Chen Z."/>
            <person name="Freedman E."/>
            <person name="Gellesch M."/>
            <person name="Goldberg J."/>
            <person name="Griggs A."/>
            <person name="Gujja S."/>
            <person name="Heilman E."/>
            <person name="Heiman D."/>
            <person name="Howarth C."/>
            <person name="Mehta T."/>
            <person name="Neiman D."/>
            <person name="Pearson M."/>
            <person name="Roberts A."/>
            <person name="Saif S."/>
            <person name="Shea T."/>
            <person name="Shenoy N."/>
            <person name="Sisk P."/>
            <person name="Stolte C."/>
            <person name="Sykes S."/>
            <person name="White J."/>
            <person name="Yandava C."/>
            <person name="Haas B."/>
            <person name="Nusbaum C."/>
            <person name="Birren B."/>
        </authorList>
    </citation>
    <scope>NUCLEOTIDE SEQUENCE</scope>
    <source>
        <strain evidence="10">ATCC 30864</strain>
    </source>
</reference>
<sequence length="184" mass="20526">MNSLKGLLSSNDEQEKGILSEANEAVTLSRTTRIYGFVGCFAGGFILTILSTIAFAFGKITLFALAYTAGNILSLMSTGFLVGPVKQIKNMFEMKRIWATIAVILFIGLTLCAALWWHNVGLTVLFVICEFCAMFWYDSQLQLAQPPFFAPGASLFTLVRRCVFIQVRPFVHSVRSRCCQEMLR</sequence>
<evidence type="ECO:0000256" key="8">
    <source>
        <dbReference type="RuleBase" id="RU363111"/>
    </source>
</evidence>
<keyword evidence="4 8" id="KW-0653">Protein transport</keyword>
<dbReference type="OrthoDB" id="73614at2759"/>
<evidence type="ECO:0000256" key="5">
    <source>
        <dbReference type="ARBA" id="ARBA00022989"/>
    </source>
</evidence>
<dbReference type="InterPro" id="IPR011691">
    <property type="entry name" value="Vesicle_transpt_SFT2"/>
</dbReference>
<dbReference type="GO" id="GO:0016020">
    <property type="term" value="C:membrane"/>
    <property type="evidence" value="ECO:0007669"/>
    <property type="project" value="UniProtKB-SubCell"/>
</dbReference>
<accession>A0A0D2WNW8</accession>
<dbReference type="GO" id="GO:0016192">
    <property type="term" value="P:vesicle-mediated transport"/>
    <property type="evidence" value="ECO:0007669"/>
    <property type="project" value="InterPro"/>
</dbReference>
<feature type="transmembrane region" description="Helical" evidence="8">
    <location>
        <begin position="97"/>
        <end position="116"/>
    </location>
</feature>
<dbReference type="PANTHER" id="PTHR23137:SF6">
    <property type="entry name" value="VESICLE TRANSPORT PROTEIN"/>
    <property type="match status" value="1"/>
</dbReference>
<dbReference type="EMBL" id="KE346364">
    <property type="protein sequence ID" value="KJE92960.1"/>
    <property type="molecule type" value="Genomic_DNA"/>
</dbReference>
<gene>
    <name evidence="9" type="ORF">CAOG_003832</name>
</gene>
<protein>
    <recommendedName>
        <fullName evidence="8">Vesicle transport protein</fullName>
    </recommendedName>
</protein>
<dbReference type="InterPro" id="IPR007305">
    <property type="entry name" value="Vesicle_transpt_Got1/SFT2"/>
</dbReference>
<evidence type="ECO:0000256" key="7">
    <source>
        <dbReference type="ARBA" id="ARBA00025800"/>
    </source>
</evidence>
<keyword evidence="3 8" id="KW-0812">Transmembrane</keyword>
<dbReference type="PANTHER" id="PTHR23137">
    <property type="entry name" value="VESICLE TRANSPORT PROTEIN-RELATED"/>
    <property type="match status" value="1"/>
</dbReference>